<accession>A0AAP8SN39</accession>
<dbReference type="GO" id="GO:0006508">
    <property type="term" value="P:proteolysis"/>
    <property type="evidence" value="ECO:0007669"/>
    <property type="project" value="InterPro"/>
</dbReference>
<dbReference type="Proteomes" id="UP000235162">
    <property type="component" value="Unassembled WGS sequence"/>
</dbReference>
<dbReference type="InterPro" id="IPR001375">
    <property type="entry name" value="Peptidase_S9_cat"/>
</dbReference>
<comment type="caution">
    <text evidence="3">The sequence shown here is derived from an EMBL/GenBank/DDBJ whole genome shotgun (WGS) entry which is preliminary data.</text>
</comment>
<name>A0AAP8SN39_9GAMM</name>
<dbReference type="InterPro" id="IPR011042">
    <property type="entry name" value="6-blade_b-propeller_TolB-like"/>
</dbReference>
<dbReference type="Gene3D" id="3.40.50.1820">
    <property type="entry name" value="alpha/beta hydrolase"/>
    <property type="match status" value="1"/>
</dbReference>
<dbReference type="SUPFAM" id="SSF53474">
    <property type="entry name" value="alpha/beta-Hydrolases"/>
    <property type="match status" value="1"/>
</dbReference>
<dbReference type="Pfam" id="PF00326">
    <property type="entry name" value="Peptidase_S9"/>
    <property type="match status" value="1"/>
</dbReference>
<feature type="domain" description="Peptidase S9 prolyl oligopeptidase catalytic" evidence="2">
    <location>
        <begin position="424"/>
        <end position="637"/>
    </location>
</feature>
<protein>
    <submittedName>
        <fullName evidence="3">S9 family peptidase</fullName>
    </submittedName>
</protein>
<dbReference type="PANTHER" id="PTHR42776:SF27">
    <property type="entry name" value="DIPEPTIDYL PEPTIDASE FAMILY MEMBER 6"/>
    <property type="match status" value="1"/>
</dbReference>
<dbReference type="InterPro" id="IPR029058">
    <property type="entry name" value="AB_hydrolase_fold"/>
</dbReference>
<evidence type="ECO:0000259" key="2">
    <source>
        <dbReference type="Pfam" id="PF00326"/>
    </source>
</evidence>
<sequence>MRILGIVCLLPLVVGGCATPPAEEQVALIERSQLFGNPSRFQGRLSPDGTLMSFRAPLDGVMNIWVAPVGDFEAAKPVTRDTGRGVPSHFWALDSVHLLYIQDRDGDENWHMYRVNVGTGEMADLTPYDGVRAVNLGQSERHPGKIVIGMNDRDPRWHDAYLVDLASAERTLLAENEGFISLLVDNNLEVRGALAPTDEGGATVLRRSGDEWLPVLDIPVEDYRTSSVLGFDADNKHIYMLDSRNRDKAALVRVDFATGKTRPIAHSDQADIGSVLMDPRTHKPVAVGVRVHELKWTALDPAFEADFAALAEQAIGDAEILATTLDASRWIIYQSRADGSPVYAVYDRSTRALDTMFVTNPDLEGLPLSPAHNVTIPSRDGLDLVSYLTVPRGVQVDAEGMPSQPGPMVLLVHGGPWARDMAGYSGEVQFLANRGYAVLQVNYRGSSGFGKAFINAGDKQWAANMHNDLVDAVAWAVDAGVADPDSVAIMGTSYGGYATLVGLTFTPELFACGVDVVGPSNLETLIASIPPYWTSFVRSLINALGDPDTEEGLALLKDRSPVNRVDQIRRPLLIGQGANDPRVKQAESDQIVEAMQASNIPVTYALYPDEGHGFQKPENTISFYALADGFLSQCLGGRHQPIGDDLQGSSLQVLEGVEGVPGLAEALEAAERR</sequence>
<dbReference type="EMBL" id="PKUR01000003">
    <property type="protein sequence ID" value="PLW85683.1"/>
    <property type="molecule type" value="Genomic_DNA"/>
</dbReference>
<dbReference type="GO" id="GO:0004252">
    <property type="term" value="F:serine-type endopeptidase activity"/>
    <property type="evidence" value="ECO:0007669"/>
    <property type="project" value="TreeGrafter"/>
</dbReference>
<gene>
    <name evidence="3" type="ORF">C0029_13815</name>
</gene>
<dbReference type="PANTHER" id="PTHR42776">
    <property type="entry name" value="SERINE PEPTIDASE S9 FAMILY MEMBER"/>
    <property type="match status" value="1"/>
</dbReference>
<dbReference type="Gene3D" id="2.120.10.30">
    <property type="entry name" value="TolB, C-terminal domain"/>
    <property type="match status" value="1"/>
</dbReference>
<keyword evidence="4" id="KW-1185">Reference proteome</keyword>
<dbReference type="SUPFAM" id="SSF82171">
    <property type="entry name" value="DPP6 N-terminal domain-like"/>
    <property type="match status" value="1"/>
</dbReference>
<evidence type="ECO:0000313" key="3">
    <source>
        <dbReference type="EMBL" id="PLW85683.1"/>
    </source>
</evidence>
<dbReference type="AlphaFoldDB" id="A0AAP8SN39"/>
<keyword evidence="1" id="KW-0378">Hydrolase</keyword>
<evidence type="ECO:0000313" key="4">
    <source>
        <dbReference type="Proteomes" id="UP000235162"/>
    </source>
</evidence>
<proteinExistence type="predicted"/>
<dbReference type="PROSITE" id="PS51257">
    <property type="entry name" value="PROKAR_LIPOPROTEIN"/>
    <property type="match status" value="1"/>
</dbReference>
<organism evidence="3 4">
    <name type="scientific">Halioglobus japonicus</name>
    <dbReference type="NCBI Taxonomy" id="930805"/>
    <lineage>
        <taxon>Bacteria</taxon>
        <taxon>Pseudomonadati</taxon>
        <taxon>Pseudomonadota</taxon>
        <taxon>Gammaproteobacteria</taxon>
        <taxon>Cellvibrionales</taxon>
        <taxon>Halieaceae</taxon>
        <taxon>Halioglobus</taxon>
    </lineage>
</organism>
<reference evidence="3 4" key="1">
    <citation type="submission" date="2018-01" db="EMBL/GenBank/DDBJ databases">
        <title>The draft genome sequence of Halioglobus japonicus S1-36.</title>
        <authorList>
            <person name="Du Z.-J."/>
            <person name="Shi M.-J."/>
        </authorList>
    </citation>
    <scope>NUCLEOTIDE SEQUENCE [LARGE SCALE GENOMIC DNA]</scope>
    <source>
        <strain evidence="3 4">S1-36</strain>
    </source>
</reference>
<evidence type="ECO:0000256" key="1">
    <source>
        <dbReference type="ARBA" id="ARBA00022801"/>
    </source>
</evidence>